<dbReference type="Gene3D" id="2.60.40.10">
    <property type="entry name" value="Immunoglobulins"/>
    <property type="match status" value="6"/>
</dbReference>
<keyword evidence="6" id="KW-1185">Reference proteome</keyword>
<protein>
    <recommendedName>
        <fullName evidence="4">Ig-like domain-containing protein</fullName>
    </recommendedName>
</protein>
<dbReference type="Proteomes" id="UP000235965">
    <property type="component" value="Unassembled WGS sequence"/>
</dbReference>
<dbReference type="SMART" id="SM00408">
    <property type="entry name" value="IGc2"/>
    <property type="match status" value="5"/>
</dbReference>
<evidence type="ECO:0000256" key="3">
    <source>
        <dbReference type="ARBA" id="ARBA00023319"/>
    </source>
</evidence>
<dbReference type="GO" id="GO:0005737">
    <property type="term" value="C:cytoplasm"/>
    <property type="evidence" value="ECO:0007669"/>
    <property type="project" value="UniProtKB-SubCell"/>
</dbReference>
<feature type="domain" description="Ig-like" evidence="4">
    <location>
        <begin position="147"/>
        <end position="235"/>
    </location>
</feature>
<dbReference type="PROSITE" id="PS50835">
    <property type="entry name" value="IG_LIKE"/>
    <property type="match status" value="5"/>
</dbReference>
<feature type="non-terminal residue" evidence="5">
    <location>
        <position position="755"/>
    </location>
</feature>
<reference evidence="5 6" key="1">
    <citation type="submission" date="2017-12" db="EMBL/GenBank/DDBJ databases">
        <title>Hemimetabolous genomes reveal molecular basis of termite eusociality.</title>
        <authorList>
            <person name="Harrison M.C."/>
            <person name="Jongepier E."/>
            <person name="Robertson H.M."/>
            <person name="Arning N."/>
            <person name="Bitard-Feildel T."/>
            <person name="Chao H."/>
            <person name="Childers C.P."/>
            <person name="Dinh H."/>
            <person name="Doddapaneni H."/>
            <person name="Dugan S."/>
            <person name="Gowin J."/>
            <person name="Greiner C."/>
            <person name="Han Y."/>
            <person name="Hu H."/>
            <person name="Hughes D.S.T."/>
            <person name="Huylmans A.-K."/>
            <person name="Kemena C."/>
            <person name="Kremer L.P.M."/>
            <person name="Lee S.L."/>
            <person name="Lopez-Ezquerra A."/>
            <person name="Mallet L."/>
            <person name="Monroy-Kuhn J.M."/>
            <person name="Moser A."/>
            <person name="Murali S.C."/>
            <person name="Muzny D.M."/>
            <person name="Otani S."/>
            <person name="Piulachs M.-D."/>
            <person name="Poelchau M."/>
            <person name="Qu J."/>
            <person name="Schaub F."/>
            <person name="Wada-Katsumata A."/>
            <person name="Worley K.C."/>
            <person name="Xie Q."/>
            <person name="Ylla G."/>
            <person name="Poulsen M."/>
            <person name="Gibbs R.A."/>
            <person name="Schal C."/>
            <person name="Richards S."/>
            <person name="Belles X."/>
            <person name="Korb J."/>
            <person name="Bornberg-Bauer E."/>
        </authorList>
    </citation>
    <scope>NUCLEOTIDE SEQUENCE [LARGE SCALE GENOMIC DNA]</scope>
    <source>
        <tissue evidence="5">Whole body</tissue>
    </source>
</reference>
<evidence type="ECO:0000313" key="6">
    <source>
        <dbReference type="Proteomes" id="UP000235965"/>
    </source>
</evidence>
<feature type="domain" description="Ig-like" evidence="4">
    <location>
        <begin position="275"/>
        <end position="364"/>
    </location>
</feature>
<dbReference type="FunFam" id="2.60.40.10:FF:000962">
    <property type="entry name" value="titin isoform X1"/>
    <property type="match status" value="2"/>
</dbReference>
<dbReference type="SMART" id="SM00409">
    <property type="entry name" value="IG"/>
    <property type="match status" value="5"/>
</dbReference>
<dbReference type="InterPro" id="IPR036179">
    <property type="entry name" value="Ig-like_dom_sf"/>
</dbReference>
<dbReference type="InterPro" id="IPR013783">
    <property type="entry name" value="Ig-like_fold"/>
</dbReference>
<dbReference type="InterPro" id="IPR003599">
    <property type="entry name" value="Ig_sub"/>
</dbReference>
<organism evidence="5 6">
    <name type="scientific">Cryptotermes secundus</name>
    <dbReference type="NCBI Taxonomy" id="105785"/>
    <lineage>
        <taxon>Eukaryota</taxon>
        <taxon>Metazoa</taxon>
        <taxon>Ecdysozoa</taxon>
        <taxon>Arthropoda</taxon>
        <taxon>Hexapoda</taxon>
        <taxon>Insecta</taxon>
        <taxon>Pterygota</taxon>
        <taxon>Neoptera</taxon>
        <taxon>Polyneoptera</taxon>
        <taxon>Dictyoptera</taxon>
        <taxon>Blattodea</taxon>
        <taxon>Blattoidea</taxon>
        <taxon>Termitoidae</taxon>
        <taxon>Kalotermitidae</taxon>
        <taxon>Cryptotermitinae</taxon>
        <taxon>Cryptotermes</taxon>
    </lineage>
</organism>
<dbReference type="EMBL" id="NEVH01005908">
    <property type="protein sequence ID" value="PNF38137.1"/>
    <property type="molecule type" value="Genomic_DNA"/>
</dbReference>
<dbReference type="InterPro" id="IPR003598">
    <property type="entry name" value="Ig_sub2"/>
</dbReference>
<dbReference type="SUPFAM" id="SSF48726">
    <property type="entry name" value="Immunoglobulin"/>
    <property type="match status" value="6"/>
</dbReference>
<evidence type="ECO:0000256" key="1">
    <source>
        <dbReference type="ARBA" id="ARBA00004496"/>
    </source>
</evidence>
<comment type="subcellular location">
    <subcellularLocation>
        <location evidence="1">Cytoplasm</location>
    </subcellularLocation>
</comment>
<dbReference type="Pfam" id="PF07679">
    <property type="entry name" value="I-set"/>
    <property type="match status" value="6"/>
</dbReference>
<dbReference type="STRING" id="105785.A0A2J7RBC4"/>
<proteinExistence type="predicted"/>
<evidence type="ECO:0000259" key="4">
    <source>
        <dbReference type="PROSITE" id="PS50835"/>
    </source>
</evidence>
<sequence>MKYEEGTGNVSLLINHIGPGDEGEYTCTARNQYGEAICSVYIQPEGAGQLVQQGGYQKEYEQIYETSEQRISGTQTQSSFQSFQQTTGKTSYTNGHIVEEDFKVDTFEYRLLREVEFRESLTRRYAGETDAQIVTTVDRSLGPVVPPQIAQKPRNSKLAEGSDAVFQAKVSANPRPRLTWFKNGQRIVQSQKYRTSFSNQQATLNIVNAHAEDSGHYTLLAENPQGCVVSSAYLAIEPSAVQDGFYDSQRVSTLKSSQVESTTVVDSSDGKTLAPNFVRVCADREASEGKMTRFDCRVTGRPYPEVHWFINGRQVSDDATHKILVNESGNHALMITNVSRTDAGIVSCIARNKSGETSFQCNLNVIEKEQVVAPKFVERFTTVHVKEGEPVVLNARAVGTPIPRITWQKDGVPVVSGPDVHITIDSGASTLDIPRAKASDAAWYQCTAQNVAGSTATRARLFVETPKGSAPEPRRLNLPRPTKVIEPELAPGPEVIYLRHVERAKPHVPQAEEDRIYPPPQFIIPLHDISQIEGGRVHFEARIEPVGDPTMRVDWFVNGRPLEASSRATTTFRFGFIALDLISIILEDSGEYVCRVTSQSGCVESQGLLSVTGRASIEQSSQYPDSLQYIQQLEDYSRYQRTESVDETSSQRPLFIRPLQDLGELQEGRNAHFEAQLTPVSDPTMKVEWYKDGRPITASSRITTIFNFGYVSLNILHLRVEDAGTYTVRAVNHLGEAISTSTLRVYGKQFQECKQ</sequence>
<dbReference type="FunFam" id="2.60.40.10:FF:000425">
    <property type="entry name" value="Myosin light chain kinase"/>
    <property type="match status" value="2"/>
</dbReference>
<dbReference type="OrthoDB" id="6612025at2759"/>
<dbReference type="FunFam" id="2.60.40.10:FF:001128">
    <property type="entry name" value="Sallimus, isoform P"/>
    <property type="match status" value="1"/>
</dbReference>
<dbReference type="AlphaFoldDB" id="A0A2J7RBC4"/>
<name>A0A2J7RBC4_9NEOP</name>
<gene>
    <name evidence="5" type="ORF">B7P43_G14609</name>
</gene>
<feature type="domain" description="Ig-like" evidence="4">
    <location>
        <begin position="520"/>
        <end position="610"/>
    </location>
</feature>
<feature type="domain" description="Ig-like" evidence="4">
    <location>
        <begin position="374"/>
        <end position="462"/>
    </location>
</feature>
<keyword evidence="3" id="KW-0393">Immunoglobulin domain</keyword>
<keyword evidence="2" id="KW-0963">Cytoplasm</keyword>
<accession>A0A2J7RBC4</accession>
<evidence type="ECO:0000313" key="5">
    <source>
        <dbReference type="EMBL" id="PNF38137.1"/>
    </source>
</evidence>
<dbReference type="InParanoid" id="A0A2J7RBC4"/>
<dbReference type="PANTHER" id="PTHR47633">
    <property type="entry name" value="IMMUNOGLOBULIN"/>
    <property type="match status" value="1"/>
</dbReference>
<evidence type="ECO:0000256" key="2">
    <source>
        <dbReference type="ARBA" id="ARBA00022490"/>
    </source>
</evidence>
<feature type="domain" description="Ig-like" evidence="4">
    <location>
        <begin position="653"/>
        <end position="744"/>
    </location>
</feature>
<comment type="caution">
    <text evidence="5">The sequence shown here is derived from an EMBL/GenBank/DDBJ whole genome shotgun (WGS) entry which is preliminary data.</text>
</comment>
<dbReference type="InterPro" id="IPR007110">
    <property type="entry name" value="Ig-like_dom"/>
</dbReference>
<dbReference type="InterPro" id="IPR013098">
    <property type="entry name" value="Ig_I-set"/>
</dbReference>